<evidence type="ECO:0000256" key="2">
    <source>
        <dbReference type="ARBA" id="ARBA00023002"/>
    </source>
</evidence>
<dbReference type="PANTHER" id="PTHR44169:SF6">
    <property type="entry name" value="NADPH-DEPENDENT 1-ACYLDIHYDROXYACETONE PHOSPHATE REDUCTASE"/>
    <property type="match status" value="1"/>
</dbReference>
<dbReference type="Proteomes" id="UP001499884">
    <property type="component" value="Unassembled WGS sequence"/>
</dbReference>
<sequence length="304" mass="31666">MAEDTTVGRPACDARPAACGASVVVTGAGSGIGRAATRFLVGAGFHVYAGVRRRASVAELSGELPPDGCTPVLLDVRDEGSVADAAAEIAGRLGGTRLKAVCNAAGIVTNGPLADLAADTFTDVLATNLVGTHNVTRALLPLLGPGSRVVNVGSASGVRTLPFTGAYSASKFGLEALSSAMRMEYAALGVRVSVIAPGMIDTPMASAIQDELRKPPSLAIYEKPLGRFLDRSVRATRDGIPVGRVVRCIHRAITTKNPAPRYDLHHSFLQDAVLMRLLPVRVRERVVRRVLGLAPLVEPGPPPT</sequence>
<comment type="caution">
    <text evidence="5">The sequence shown here is derived from an EMBL/GenBank/DDBJ whole genome shotgun (WGS) entry which is preliminary data.</text>
</comment>
<comment type="similarity">
    <text evidence="1 3">Belongs to the short-chain dehydrogenases/reductases (SDR) family.</text>
</comment>
<dbReference type="InterPro" id="IPR020904">
    <property type="entry name" value="Sc_DH/Rdtase_CS"/>
</dbReference>
<organism evidence="5 6">
    <name type="scientific">Streptomyces tremellae</name>
    <dbReference type="NCBI Taxonomy" id="1124239"/>
    <lineage>
        <taxon>Bacteria</taxon>
        <taxon>Bacillati</taxon>
        <taxon>Actinomycetota</taxon>
        <taxon>Actinomycetes</taxon>
        <taxon>Kitasatosporales</taxon>
        <taxon>Streptomycetaceae</taxon>
        <taxon>Streptomyces</taxon>
    </lineage>
</organism>
<dbReference type="SUPFAM" id="SSF51735">
    <property type="entry name" value="NAD(P)-binding Rossmann-fold domains"/>
    <property type="match status" value="1"/>
</dbReference>
<name>A0ABP7GI26_9ACTN</name>
<gene>
    <name evidence="5" type="ORF">GCM10023082_66190</name>
</gene>
<protein>
    <submittedName>
        <fullName evidence="5">SDR family NAD(P)-dependent oxidoreductase</fullName>
    </submittedName>
</protein>
<dbReference type="PRINTS" id="PR00081">
    <property type="entry name" value="GDHRDH"/>
</dbReference>
<feature type="domain" description="Ketoreductase" evidence="4">
    <location>
        <begin position="21"/>
        <end position="203"/>
    </location>
</feature>
<evidence type="ECO:0000256" key="3">
    <source>
        <dbReference type="RuleBase" id="RU000363"/>
    </source>
</evidence>
<evidence type="ECO:0000313" key="5">
    <source>
        <dbReference type="EMBL" id="GAA3763779.1"/>
    </source>
</evidence>
<keyword evidence="2" id="KW-0560">Oxidoreductase</keyword>
<dbReference type="Pfam" id="PF00106">
    <property type="entry name" value="adh_short"/>
    <property type="match status" value="1"/>
</dbReference>
<evidence type="ECO:0000313" key="6">
    <source>
        <dbReference type="Proteomes" id="UP001499884"/>
    </source>
</evidence>
<dbReference type="InterPro" id="IPR057326">
    <property type="entry name" value="KR_dom"/>
</dbReference>
<dbReference type="PROSITE" id="PS00061">
    <property type="entry name" value="ADH_SHORT"/>
    <property type="match status" value="1"/>
</dbReference>
<dbReference type="InterPro" id="IPR002347">
    <property type="entry name" value="SDR_fam"/>
</dbReference>
<proteinExistence type="inferred from homology"/>
<evidence type="ECO:0000259" key="4">
    <source>
        <dbReference type="SMART" id="SM00822"/>
    </source>
</evidence>
<evidence type="ECO:0000256" key="1">
    <source>
        <dbReference type="ARBA" id="ARBA00006484"/>
    </source>
</evidence>
<dbReference type="EMBL" id="BAABEP010000112">
    <property type="protein sequence ID" value="GAA3763779.1"/>
    <property type="molecule type" value="Genomic_DNA"/>
</dbReference>
<dbReference type="SMART" id="SM00822">
    <property type="entry name" value="PKS_KR"/>
    <property type="match status" value="1"/>
</dbReference>
<dbReference type="RefSeq" id="WP_345655762.1">
    <property type="nucleotide sequence ID" value="NZ_BAABEP010000112.1"/>
</dbReference>
<dbReference type="PRINTS" id="PR00080">
    <property type="entry name" value="SDRFAMILY"/>
</dbReference>
<keyword evidence="6" id="KW-1185">Reference proteome</keyword>
<accession>A0ABP7GI26</accession>
<reference evidence="6" key="1">
    <citation type="journal article" date="2019" name="Int. J. Syst. Evol. Microbiol.">
        <title>The Global Catalogue of Microorganisms (GCM) 10K type strain sequencing project: providing services to taxonomists for standard genome sequencing and annotation.</title>
        <authorList>
            <consortium name="The Broad Institute Genomics Platform"/>
            <consortium name="The Broad Institute Genome Sequencing Center for Infectious Disease"/>
            <person name="Wu L."/>
            <person name="Ma J."/>
        </authorList>
    </citation>
    <scope>NUCLEOTIDE SEQUENCE [LARGE SCALE GENOMIC DNA]</scope>
    <source>
        <strain evidence="6">JCM 30846</strain>
    </source>
</reference>
<dbReference type="InterPro" id="IPR036291">
    <property type="entry name" value="NAD(P)-bd_dom_sf"/>
</dbReference>
<dbReference type="Gene3D" id="3.40.50.720">
    <property type="entry name" value="NAD(P)-binding Rossmann-like Domain"/>
    <property type="match status" value="1"/>
</dbReference>
<dbReference type="PANTHER" id="PTHR44169">
    <property type="entry name" value="NADPH-DEPENDENT 1-ACYLDIHYDROXYACETONE PHOSPHATE REDUCTASE"/>
    <property type="match status" value="1"/>
</dbReference>